<dbReference type="SMART" id="SM00304">
    <property type="entry name" value="HAMP"/>
    <property type="match status" value="1"/>
</dbReference>
<dbReference type="InterPro" id="IPR003594">
    <property type="entry name" value="HATPase_dom"/>
</dbReference>
<dbReference type="InterPro" id="IPR036097">
    <property type="entry name" value="HisK_dim/P_sf"/>
</dbReference>
<evidence type="ECO:0000256" key="9">
    <source>
        <dbReference type="ARBA" id="ARBA00022840"/>
    </source>
</evidence>
<dbReference type="EC" id="2.7.13.3" evidence="3"/>
<dbReference type="SUPFAM" id="SSF55874">
    <property type="entry name" value="ATPase domain of HSP90 chaperone/DNA topoisomerase II/histidine kinase"/>
    <property type="match status" value="1"/>
</dbReference>
<name>A0ABY1ZI50_9GAMM</name>
<feature type="domain" description="HAMP" evidence="12">
    <location>
        <begin position="166"/>
        <end position="221"/>
    </location>
</feature>
<dbReference type="CDD" id="cd00082">
    <property type="entry name" value="HisKA"/>
    <property type="match status" value="1"/>
</dbReference>
<dbReference type="PANTHER" id="PTHR44936:SF10">
    <property type="entry name" value="SENSOR PROTEIN RSTB"/>
    <property type="match status" value="1"/>
</dbReference>
<dbReference type="PROSITE" id="PS50885">
    <property type="entry name" value="HAMP"/>
    <property type="match status" value="1"/>
</dbReference>
<dbReference type="Pfam" id="PF00512">
    <property type="entry name" value="HisKA"/>
    <property type="match status" value="1"/>
</dbReference>
<sequence length="442" mass="50655">MKWRFYWPLSWRIFFLVWFAMAMAVVLSNVAIQELARQERLQLEQRADLAKLAERAVVIRESGKPREAFRFLREQGERHRLRLLLVEGDNMRRERDGDGERPPHRRGDFFERQPFQPAVIDAPDGYRLIVWPQAGGDGWLDPRLFRSFELALTFLLITLACWWIARRISRPLRDVEATARSIAAGDGSLRVRDRIANRRDEIGALARAFNAMTDRLHALLERQQQLLRDISHDLRTPLARQRVAIELARDSMGDQDILDSIQRQNERLEAMTAQILTLHRVGQQDQSMAQEPVNMTRVLTEVLQGATDYAEQQRVDCHLEIAEDARNATVLGDEALIYRALDNVLQNALDHTPPDRTVMIHLMLTDRWLTCEIADQGPGVAEEDLPNLFEPFFRSDQARGGQGWGLGLAISHDIMRAHDGRISATNGPSGGLVVRLDWPVFT</sequence>
<dbReference type="RefSeq" id="WP_131482558.1">
    <property type="nucleotide sequence ID" value="NZ_SJDL01000023.1"/>
</dbReference>
<dbReference type="InterPro" id="IPR003661">
    <property type="entry name" value="HisK_dim/P_dom"/>
</dbReference>
<keyword evidence="9" id="KW-0067">ATP-binding</keyword>
<evidence type="ECO:0000256" key="3">
    <source>
        <dbReference type="ARBA" id="ARBA00012438"/>
    </source>
</evidence>
<dbReference type="Proteomes" id="UP000313645">
    <property type="component" value="Unassembled WGS sequence"/>
</dbReference>
<evidence type="ECO:0000256" key="4">
    <source>
        <dbReference type="ARBA" id="ARBA00022475"/>
    </source>
</evidence>
<keyword evidence="8 13" id="KW-0418">Kinase</keyword>
<keyword evidence="10" id="KW-0472">Membrane</keyword>
<dbReference type="PANTHER" id="PTHR44936">
    <property type="entry name" value="SENSOR PROTEIN CREC"/>
    <property type="match status" value="1"/>
</dbReference>
<dbReference type="Pfam" id="PF00672">
    <property type="entry name" value="HAMP"/>
    <property type="match status" value="1"/>
</dbReference>
<feature type="domain" description="Histidine kinase" evidence="11">
    <location>
        <begin position="229"/>
        <end position="442"/>
    </location>
</feature>
<dbReference type="InterPro" id="IPR003660">
    <property type="entry name" value="HAMP_dom"/>
</dbReference>
<accession>A0ABY1ZI50</accession>
<dbReference type="PROSITE" id="PS50109">
    <property type="entry name" value="HIS_KIN"/>
    <property type="match status" value="1"/>
</dbReference>
<gene>
    <name evidence="13" type="ORF">EZI54_14270</name>
</gene>
<evidence type="ECO:0000256" key="10">
    <source>
        <dbReference type="SAM" id="Phobius"/>
    </source>
</evidence>
<dbReference type="SUPFAM" id="SSF47384">
    <property type="entry name" value="Homodimeric domain of signal transducing histidine kinase"/>
    <property type="match status" value="1"/>
</dbReference>
<keyword evidence="10" id="KW-1133">Transmembrane helix</keyword>
<evidence type="ECO:0000256" key="1">
    <source>
        <dbReference type="ARBA" id="ARBA00000085"/>
    </source>
</evidence>
<reference evidence="13 14" key="1">
    <citation type="submission" date="2019-02" db="EMBL/GenBank/DDBJ databases">
        <title>Marinobacter halodurans sp. nov., a marine bacterium isolated from sea tidal flat.</title>
        <authorList>
            <person name="Yoo Y."/>
            <person name="Lee D.W."/>
            <person name="Kim B.S."/>
            <person name="Kim J.-J."/>
        </authorList>
    </citation>
    <scope>NUCLEOTIDE SEQUENCE [LARGE SCALE GENOMIC DNA]</scope>
    <source>
        <strain evidence="13 14">YJ-S3-2</strain>
    </source>
</reference>
<dbReference type="EMBL" id="SJDL01000023">
    <property type="protein sequence ID" value="TBW54275.1"/>
    <property type="molecule type" value="Genomic_DNA"/>
</dbReference>
<dbReference type="Gene3D" id="1.10.8.500">
    <property type="entry name" value="HAMP domain in histidine kinase"/>
    <property type="match status" value="1"/>
</dbReference>
<evidence type="ECO:0000259" key="11">
    <source>
        <dbReference type="PROSITE" id="PS50109"/>
    </source>
</evidence>
<dbReference type="CDD" id="cd00075">
    <property type="entry name" value="HATPase"/>
    <property type="match status" value="1"/>
</dbReference>
<keyword evidence="7" id="KW-0547">Nucleotide-binding</keyword>
<feature type="transmembrane region" description="Helical" evidence="10">
    <location>
        <begin position="12"/>
        <end position="32"/>
    </location>
</feature>
<keyword evidence="10" id="KW-0812">Transmembrane</keyword>
<dbReference type="InterPro" id="IPR036890">
    <property type="entry name" value="HATPase_C_sf"/>
</dbReference>
<keyword evidence="14" id="KW-1185">Reference proteome</keyword>
<dbReference type="PRINTS" id="PR00344">
    <property type="entry name" value="BCTRLSENSOR"/>
</dbReference>
<comment type="catalytic activity">
    <reaction evidence="1">
        <text>ATP + protein L-histidine = ADP + protein N-phospho-L-histidine.</text>
        <dbReference type="EC" id="2.7.13.3"/>
    </reaction>
</comment>
<dbReference type="Gene3D" id="1.10.287.130">
    <property type="match status" value="1"/>
</dbReference>
<dbReference type="InterPro" id="IPR050980">
    <property type="entry name" value="2C_sensor_his_kinase"/>
</dbReference>
<dbReference type="InterPro" id="IPR005467">
    <property type="entry name" value="His_kinase_dom"/>
</dbReference>
<comment type="caution">
    <text evidence="13">The sequence shown here is derived from an EMBL/GenBank/DDBJ whole genome shotgun (WGS) entry which is preliminary data.</text>
</comment>
<protein>
    <recommendedName>
        <fullName evidence="3">histidine kinase</fullName>
        <ecNumber evidence="3">2.7.13.3</ecNumber>
    </recommendedName>
</protein>
<keyword evidence="6" id="KW-0808">Transferase</keyword>
<comment type="subcellular location">
    <subcellularLocation>
        <location evidence="2">Cell membrane</location>
        <topology evidence="2">Multi-pass membrane protein</topology>
    </subcellularLocation>
</comment>
<keyword evidence="4" id="KW-1003">Cell membrane</keyword>
<evidence type="ECO:0000256" key="7">
    <source>
        <dbReference type="ARBA" id="ARBA00022741"/>
    </source>
</evidence>
<evidence type="ECO:0000256" key="8">
    <source>
        <dbReference type="ARBA" id="ARBA00022777"/>
    </source>
</evidence>
<dbReference type="SMART" id="SM00388">
    <property type="entry name" value="HisKA"/>
    <property type="match status" value="1"/>
</dbReference>
<dbReference type="SUPFAM" id="SSF158472">
    <property type="entry name" value="HAMP domain-like"/>
    <property type="match status" value="1"/>
</dbReference>
<evidence type="ECO:0000256" key="6">
    <source>
        <dbReference type="ARBA" id="ARBA00022679"/>
    </source>
</evidence>
<dbReference type="SMART" id="SM00387">
    <property type="entry name" value="HATPase_c"/>
    <property type="match status" value="1"/>
</dbReference>
<organism evidence="13 14">
    <name type="scientific">Marinobacter halodurans</name>
    <dbReference type="NCBI Taxonomy" id="2528979"/>
    <lineage>
        <taxon>Bacteria</taxon>
        <taxon>Pseudomonadati</taxon>
        <taxon>Pseudomonadota</taxon>
        <taxon>Gammaproteobacteria</taxon>
        <taxon>Pseudomonadales</taxon>
        <taxon>Marinobacteraceae</taxon>
        <taxon>Marinobacter</taxon>
    </lineage>
</organism>
<evidence type="ECO:0000313" key="13">
    <source>
        <dbReference type="EMBL" id="TBW54275.1"/>
    </source>
</evidence>
<dbReference type="Pfam" id="PF02518">
    <property type="entry name" value="HATPase_c"/>
    <property type="match status" value="1"/>
</dbReference>
<evidence type="ECO:0000259" key="12">
    <source>
        <dbReference type="PROSITE" id="PS50885"/>
    </source>
</evidence>
<evidence type="ECO:0000256" key="2">
    <source>
        <dbReference type="ARBA" id="ARBA00004651"/>
    </source>
</evidence>
<proteinExistence type="predicted"/>
<dbReference type="InterPro" id="IPR004358">
    <property type="entry name" value="Sig_transdc_His_kin-like_C"/>
</dbReference>
<dbReference type="GO" id="GO:0016301">
    <property type="term" value="F:kinase activity"/>
    <property type="evidence" value="ECO:0007669"/>
    <property type="project" value="UniProtKB-KW"/>
</dbReference>
<evidence type="ECO:0000256" key="5">
    <source>
        <dbReference type="ARBA" id="ARBA00022553"/>
    </source>
</evidence>
<keyword evidence="5" id="KW-0597">Phosphoprotein</keyword>
<dbReference type="CDD" id="cd06225">
    <property type="entry name" value="HAMP"/>
    <property type="match status" value="1"/>
</dbReference>
<dbReference type="Gene3D" id="3.30.565.10">
    <property type="entry name" value="Histidine kinase-like ATPase, C-terminal domain"/>
    <property type="match status" value="1"/>
</dbReference>
<feature type="transmembrane region" description="Helical" evidence="10">
    <location>
        <begin position="148"/>
        <end position="165"/>
    </location>
</feature>
<evidence type="ECO:0000313" key="14">
    <source>
        <dbReference type="Proteomes" id="UP000313645"/>
    </source>
</evidence>